<feature type="domain" description="Shikimate dehydrogenase substrate binding N-terminal" evidence="10">
    <location>
        <begin position="6"/>
        <end position="88"/>
    </location>
</feature>
<dbReference type="GO" id="GO:0004764">
    <property type="term" value="F:shikimate 3-dehydrogenase (NADP+) activity"/>
    <property type="evidence" value="ECO:0007669"/>
    <property type="project" value="UniProtKB-UniRule"/>
</dbReference>
<evidence type="ECO:0000259" key="9">
    <source>
        <dbReference type="Pfam" id="PF01488"/>
    </source>
</evidence>
<dbReference type="InterPro" id="IPR011342">
    <property type="entry name" value="Shikimate_DH"/>
</dbReference>
<feature type="binding site" evidence="8">
    <location>
        <position position="243"/>
    </location>
    <ligand>
        <name>shikimate</name>
        <dbReference type="ChEBI" id="CHEBI:36208"/>
    </ligand>
</feature>
<dbReference type="InterPro" id="IPR022893">
    <property type="entry name" value="Shikimate_DH_fam"/>
</dbReference>
<dbReference type="InterPro" id="IPR006151">
    <property type="entry name" value="Shikm_DH/Glu-tRNA_Rdtase"/>
</dbReference>
<dbReference type="GO" id="GO:0009423">
    <property type="term" value="P:chorismate biosynthetic process"/>
    <property type="evidence" value="ECO:0007669"/>
    <property type="project" value="UniProtKB-UniRule"/>
</dbReference>
<keyword evidence="13" id="KW-1185">Reference proteome</keyword>
<feature type="binding site" evidence="8">
    <location>
        <position position="215"/>
    </location>
    <ligand>
        <name>shikimate</name>
        <dbReference type="ChEBI" id="CHEBI:36208"/>
    </ligand>
</feature>
<dbReference type="Proteomes" id="UP000067399">
    <property type="component" value="Chromosome"/>
</dbReference>
<dbReference type="Pfam" id="PF18317">
    <property type="entry name" value="SDH_C"/>
    <property type="match status" value="1"/>
</dbReference>
<organism evidence="12 13">
    <name type="scientific">endosymbiont of Bathymodiolus septemdierum str. Myojin knoll</name>
    <dbReference type="NCBI Taxonomy" id="1303921"/>
    <lineage>
        <taxon>Bacteria</taxon>
        <taxon>Pseudomonadati</taxon>
        <taxon>Pseudomonadota</taxon>
        <taxon>Gammaproteobacteria</taxon>
        <taxon>sulfur-oxidizing symbionts</taxon>
    </lineage>
</organism>
<dbReference type="GO" id="GO:0019632">
    <property type="term" value="P:shikimate metabolic process"/>
    <property type="evidence" value="ECO:0007669"/>
    <property type="project" value="InterPro"/>
</dbReference>
<comment type="subunit">
    <text evidence="8">Homodimer.</text>
</comment>
<feature type="binding site" evidence="8">
    <location>
        <position position="86"/>
    </location>
    <ligand>
        <name>shikimate</name>
        <dbReference type="ChEBI" id="CHEBI:36208"/>
    </ligand>
</feature>
<feature type="binding site" evidence="8">
    <location>
        <position position="101"/>
    </location>
    <ligand>
        <name>shikimate</name>
        <dbReference type="ChEBI" id="CHEBI:36208"/>
    </ligand>
</feature>
<feature type="binding site" evidence="8">
    <location>
        <begin position="150"/>
        <end position="155"/>
    </location>
    <ligand>
        <name>NADP(+)</name>
        <dbReference type="ChEBI" id="CHEBI:58349"/>
    </ligand>
</feature>
<dbReference type="GO" id="GO:0008652">
    <property type="term" value="P:amino acid biosynthetic process"/>
    <property type="evidence" value="ECO:0007669"/>
    <property type="project" value="UniProtKB-KW"/>
</dbReference>
<dbReference type="CDD" id="cd01065">
    <property type="entry name" value="NAD_bind_Shikimate_DH"/>
    <property type="match status" value="1"/>
</dbReference>
<proteinExistence type="inferred from homology"/>
<evidence type="ECO:0000259" key="10">
    <source>
        <dbReference type="Pfam" id="PF08501"/>
    </source>
</evidence>
<feature type="active site" description="Proton acceptor" evidence="8">
    <location>
        <position position="65"/>
    </location>
</feature>
<evidence type="ECO:0000256" key="6">
    <source>
        <dbReference type="ARBA" id="ARBA00023141"/>
    </source>
</evidence>
<evidence type="ECO:0000313" key="13">
    <source>
        <dbReference type="Proteomes" id="UP000067399"/>
    </source>
</evidence>
<dbReference type="Pfam" id="PF01488">
    <property type="entry name" value="Shikimate_DH"/>
    <property type="match status" value="1"/>
</dbReference>
<evidence type="ECO:0000256" key="3">
    <source>
        <dbReference type="ARBA" id="ARBA00022605"/>
    </source>
</evidence>
<comment type="similarity">
    <text evidence="8">Belongs to the shikimate dehydrogenase family.</text>
</comment>
<gene>
    <name evidence="8 12" type="primary">aroE</name>
    <name evidence="12" type="ORF">BSEPE_0554</name>
</gene>
<dbReference type="Gene3D" id="3.40.50.10860">
    <property type="entry name" value="Leucine Dehydrogenase, chain A, domain 1"/>
    <property type="match status" value="1"/>
</dbReference>
<comment type="pathway">
    <text evidence="1 8">Metabolic intermediate biosynthesis; chorismate biosynthesis; chorismate from D-erythrose 4-phosphate and phosphoenolpyruvate: step 4/7.</text>
</comment>
<dbReference type="HAMAP" id="MF_00222">
    <property type="entry name" value="Shikimate_DH_AroE"/>
    <property type="match status" value="1"/>
</dbReference>
<reference evidence="12 13" key="1">
    <citation type="journal article" date="2000" name="Mar. Ecol. Prog. Ser.">
        <title>Phylogenetic characterization of endosymbionts in three hydrothermal vent mussels: influence on host distributions.</title>
        <authorList>
            <person name="Fujiwara Y."/>
            <person name="Takai K."/>
            <person name="Uematsu K."/>
            <person name="Tsuchida S."/>
            <person name="Hunt J.C."/>
            <person name="Hashimoto J."/>
        </authorList>
    </citation>
    <scope>NUCLEOTIDE SEQUENCE [LARGE SCALE GENOMIC DNA]</scope>
    <source>
        <strain evidence="12 13">Myojin Knoll</strain>
    </source>
</reference>
<dbReference type="EC" id="1.1.1.25" evidence="2 8"/>
<keyword evidence="5 8" id="KW-0560">Oxidoreductase</keyword>
<dbReference type="SUPFAM" id="SSF51735">
    <property type="entry name" value="NAD(P)-binding Rossmann-fold domains"/>
    <property type="match status" value="1"/>
</dbReference>
<dbReference type="PANTHER" id="PTHR21089:SF1">
    <property type="entry name" value="BIFUNCTIONAL 3-DEHYDROQUINATE DEHYDRATASE_SHIKIMATE DEHYDROGENASE, CHLOROPLASTIC"/>
    <property type="match status" value="1"/>
</dbReference>
<dbReference type="GO" id="GO:0009073">
    <property type="term" value="P:aromatic amino acid family biosynthetic process"/>
    <property type="evidence" value="ECO:0007669"/>
    <property type="project" value="UniProtKB-KW"/>
</dbReference>
<dbReference type="NCBIfam" id="NF001310">
    <property type="entry name" value="PRK00258.1-2"/>
    <property type="match status" value="1"/>
</dbReference>
<dbReference type="InterPro" id="IPR046346">
    <property type="entry name" value="Aminoacid_DH-like_N_sf"/>
</dbReference>
<reference evidence="12 13" key="2">
    <citation type="journal article" date="2016" name="ISME J.">
        <title>Heterogeneous composition of key metabolic gene clusters in a vent mussel symbiont population.</title>
        <authorList>
            <person name="Ikuta T."/>
            <person name="Takaki Y."/>
            <person name="Nagai Y."/>
            <person name="Shimamura S."/>
            <person name="Tsuda M."/>
            <person name="Kawagucci S."/>
            <person name="Aoki Y."/>
            <person name="Inoue K."/>
            <person name="Teruya M."/>
            <person name="Satou K."/>
            <person name="Teruya K."/>
            <person name="Shimoji M."/>
            <person name="Tamotsu H."/>
            <person name="Hirano T."/>
            <person name="Maruyama T."/>
            <person name="Yoshida T."/>
        </authorList>
    </citation>
    <scope>NUCLEOTIDE SEQUENCE [LARGE SCALE GENOMIC DNA]</scope>
    <source>
        <strain evidence="12 13">Myojin Knoll</strain>
    </source>
</reference>
<feature type="binding site" evidence="8">
    <location>
        <position position="213"/>
    </location>
    <ligand>
        <name>NADP(+)</name>
        <dbReference type="ChEBI" id="CHEBI:58349"/>
    </ligand>
</feature>
<dbReference type="InterPro" id="IPR041121">
    <property type="entry name" value="SDH_C"/>
</dbReference>
<dbReference type="InterPro" id="IPR013708">
    <property type="entry name" value="Shikimate_DH-bd_N"/>
</dbReference>
<dbReference type="OrthoDB" id="9776868at2"/>
<dbReference type="InterPro" id="IPR036291">
    <property type="entry name" value="NAD(P)-bd_dom_sf"/>
</dbReference>
<feature type="binding site" evidence="8">
    <location>
        <begin position="126"/>
        <end position="130"/>
    </location>
    <ligand>
        <name>NADP(+)</name>
        <dbReference type="ChEBI" id="CHEBI:58349"/>
    </ligand>
</feature>
<dbReference type="PANTHER" id="PTHR21089">
    <property type="entry name" value="SHIKIMATE DEHYDROGENASE"/>
    <property type="match status" value="1"/>
</dbReference>
<sequence length="269" mass="28912">MYKLAVFGNPIEHSLSPTIHAMFAQQTGVNVKYTKELAPIDAFTQTANNFIQQGGLGFNITVPFKIDAFNFATQRTRNAQTAGAVNTIKVEGNTCIGENTDGVGLVNDLTKNLGIDLRDKVILILGSGGATRGILLPLLEQNPTRVMIANRTASKATTLANDFSEYGKTCGFGLEKIKSKPVDIIINATSASLDGKMLTIPNGVANGAICYDLMYGKITPFMTWAKVNNASMVIDGLGMLVEQAAAAFEFWTGKQPNTRSIIDTIRARS</sequence>
<keyword evidence="6 8" id="KW-0057">Aromatic amino acid biosynthesis</keyword>
<name>A0A0P0URC7_9GAMM</name>
<dbReference type="STRING" id="1303921.BSEPE_0554"/>
<evidence type="ECO:0000313" key="12">
    <source>
        <dbReference type="EMBL" id="BAS67561.1"/>
    </source>
</evidence>
<dbReference type="RefSeq" id="WP_066043831.1">
    <property type="nucleotide sequence ID" value="NZ_AP013042.1"/>
</dbReference>
<dbReference type="KEGG" id="ebh:BSEPE_0554"/>
<feature type="binding site" evidence="8">
    <location>
        <position position="61"/>
    </location>
    <ligand>
        <name>shikimate</name>
        <dbReference type="ChEBI" id="CHEBI:36208"/>
    </ligand>
</feature>
<evidence type="ECO:0000259" key="11">
    <source>
        <dbReference type="Pfam" id="PF18317"/>
    </source>
</evidence>
<accession>A0A0P0URC7</accession>
<evidence type="ECO:0000256" key="7">
    <source>
        <dbReference type="ARBA" id="ARBA00049442"/>
    </source>
</evidence>
<dbReference type="NCBIfam" id="TIGR00507">
    <property type="entry name" value="aroE"/>
    <property type="match status" value="1"/>
</dbReference>
<dbReference type="GO" id="GO:0050661">
    <property type="term" value="F:NADP binding"/>
    <property type="evidence" value="ECO:0007669"/>
    <property type="project" value="InterPro"/>
</dbReference>
<feature type="domain" description="Quinate/shikimate 5-dehydrogenase/glutamyl-tRNA reductase" evidence="9">
    <location>
        <begin position="113"/>
        <end position="192"/>
    </location>
</feature>
<comment type="catalytic activity">
    <reaction evidence="7 8">
        <text>shikimate + NADP(+) = 3-dehydroshikimate + NADPH + H(+)</text>
        <dbReference type="Rhea" id="RHEA:17737"/>
        <dbReference type="ChEBI" id="CHEBI:15378"/>
        <dbReference type="ChEBI" id="CHEBI:16630"/>
        <dbReference type="ChEBI" id="CHEBI:36208"/>
        <dbReference type="ChEBI" id="CHEBI:57783"/>
        <dbReference type="ChEBI" id="CHEBI:58349"/>
        <dbReference type="EC" id="1.1.1.25"/>
    </reaction>
</comment>
<dbReference type="UniPathway" id="UPA00053">
    <property type="reaction ID" value="UER00087"/>
</dbReference>
<evidence type="ECO:0000256" key="5">
    <source>
        <dbReference type="ARBA" id="ARBA00023002"/>
    </source>
</evidence>
<dbReference type="EMBL" id="AP013042">
    <property type="protein sequence ID" value="BAS67561.1"/>
    <property type="molecule type" value="Genomic_DNA"/>
</dbReference>
<evidence type="ECO:0000256" key="8">
    <source>
        <dbReference type="HAMAP-Rule" id="MF_00222"/>
    </source>
</evidence>
<evidence type="ECO:0000256" key="4">
    <source>
        <dbReference type="ARBA" id="ARBA00022857"/>
    </source>
</evidence>
<comment type="caution">
    <text evidence="8">Lacks conserved residue(s) required for the propagation of feature annotation.</text>
</comment>
<dbReference type="AlphaFoldDB" id="A0A0P0URC7"/>
<keyword evidence="3 8" id="KW-0028">Amino-acid biosynthesis</keyword>
<dbReference type="Pfam" id="PF08501">
    <property type="entry name" value="Shikimate_dh_N"/>
    <property type="match status" value="1"/>
</dbReference>
<dbReference type="SUPFAM" id="SSF53223">
    <property type="entry name" value="Aminoacid dehydrogenase-like, N-terminal domain"/>
    <property type="match status" value="1"/>
</dbReference>
<feature type="binding site" evidence="8">
    <location>
        <position position="236"/>
    </location>
    <ligand>
        <name>NADP(+)</name>
        <dbReference type="ChEBI" id="CHEBI:58349"/>
    </ligand>
</feature>
<dbReference type="GO" id="GO:0005829">
    <property type="term" value="C:cytosol"/>
    <property type="evidence" value="ECO:0007669"/>
    <property type="project" value="TreeGrafter"/>
</dbReference>
<feature type="domain" description="SDH C-terminal" evidence="11">
    <location>
        <begin position="236"/>
        <end position="265"/>
    </location>
</feature>
<dbReference type="FunFam" id="3.40.50.10860:FF:000006">
    <property type="entry name" value="Shikimate dehydrogenase (NADP(+))"/>
    <property type="match status" value="1"/>
</dbReference>
<protein>
    <recommendedName>
        <fullName evidence="2 8">Shikimate dehydrogenase (NADP(+))</fullName>
        <shortName evidence="8">SDH</shortName>
        <ecNumber evidence="2 8">1.1.1.25</ecNumber>
    </recommendedName>
</protein>
<evidence type="ECO:0000256" key="1">
    <source>
        <dbReference type="ARBA" id="ARBA00004871"/>
    </source>
</evidence>
<comment type="function">
    <text evidence="8">Involved in the biosynthesis of the chorismate, which leads to the biosynthesis of aromatic amino acids. Catalyzes the reversible NADPH linked reduction of 3-dehydroshikimate (DHSA) to yield shikimate (SA).</text>
</comment>
<evidence type="ECO:0000256" key="2">
    <source>
        <dbReference type="ARBA" id="ARBA00012962"/>
    </source>
</evidence>
<keyword evidence="4 8" id="KW-0521">NADP</keyword>
<dbReference type="Gene3D" id="3.40.50.720">
    <property type="entry name" value="NAD(P)-binding Rossmann-like Domain"/>
    <property type="match status" value="1"/>
</dbReference>
<feature type="binding site" evidence="8">
    <location>
        <begin position="14"/>
        <end position="16"/>
    </location>
    <ligand>
        <name>shikimate</name>
        <dbReference type="ChEBI" id="CHEBI:36208"/>
    </ligand>
</feature>